<reference evidence="1" key="1">
    <citation type="submission" date="2021-01" db="EMBL/GenBank/DDBJ databases">
        <title>Whole genome shotgun sequence of Actinoplanes capillaceus NBRC 16408.</title>
        <authorList>
            <person name="Komaki H."/>
            <person name="Tamura T."/>
        </authorList>
    </citation>
    <scope>NUCLEOTIDE SEQUENCE [LARGE SCALE GENOMIC DNA]</scope>
    <source>
        <strain evidence="1">NBRC 16408</strain>
    </source>
</reference>
<proteinExistence type="predicted"/>
<accession>A0ABQ3WMS3</accession>
<sequence length="95" mass="10114">MWLFCETTLPLTYTAVGLHAGAQAAAAEASPENQVAAPPATSAVTVARITDRERFIGVLSSDLGILQSLGLLTVKVKSVATLNILKSEYLTVWQR</sequence>
<evidence type="ECO:0000313" key="1">
    <source>
        <dbReference type="EMBL" id="GID47544.1"/>
    </source>
</evidence>
<gene>
    <name evidence="1" type="ORF">Aca07nite_48190</name>
</gene>
<dbReference type="EMBL" id="BOMF01000092">
    <property type="protein sequence ID" value="GID47544.1"/>
    <property type="molecule type" value="Genomic_DNA"/>
</dbReference>
<name>A0ABQ3WMS3_9ACTN</name>
<comment type="caution">
    <text evidence="1">The sequence shown here is derived from an EMBL/GenBank/DDBJ whole genome shotgun (WGS) entry which is preliminary data.</text>
</comment>
<protein>
    <submittedName>
        <fullName evidence="1">Uncharacterized protein</fullName>
    </submittedName>
</protein>
<organism evidence="1">
    <name type="scientific">Actinoplanes campanulatus</name>
    <dbReference type="NCBI Taxonomy" id="113559"/>
    <lineage>
        <taxon>Bacteria</taxon>
        <taxon>Bacillati</taxon>
        <taxon>Actinomycetota</taxon>
        <taxon>Actinomycetes</taxon>
        <taxon>Micromonosporales</taxon>
        <taxon>Micromonosporaceae</taxon>
        <taxon>Actinoplanes</taxon>
    </lineage>
</organism>